<keyword evidence="4" id="KW-0732">Signal</keyword>
<dbReference type="InterPro" id="IPR037459">
    <property type="entry name" value="RhgT-like"/>
</dbReference>
<evidence type="ECO:0000259" key="5">
    <source>
        <dbReference type="Pfam" id="PF13472"/>
    </source>
</evidence>
<feature type="chain" id="PRO_5042006308" description="SGNH hydrolase-type esterase domain-containing protein" evidence="4">
    <location>
        <begin position="20"/>
        <end position="469"/>
    </location>
</feature>
<evidence type="ECO:0000313" key="6">
    <source>
        <dbReference type="EMBL" id="KAJ3183505.1"/>
    </source>
</evidence>
<evidence type="ECO:0000256" key="3">
    <source>
        <dbReference type="SAM" id="MobiDB-lite"/>
    </source>
</evidence>
<feature type="compositionally biased region" description="Basic residues" evidence="3">
    <location>
        <begin position="352"/>
        <end position="365"/>
    </location>
</feature>
<feature type="compositionally biased region" description="Basic residues" evidence="3">
    <location>
        <begin position="372"/>
        <end position="385"/>
    </location>
</feature>
<dbReference type="InterPro" id="IPR013830">
    <property type="entry name" value="SGNH_hydro"/>
</dbReference>
<dbReference type="Pfam" id="PF13472">
    <property type="entry name" value="Lipase_GDSL_2"/>
    <property type="match status" value="1"/>
</dbReference>
<keyword evidence="2" id="KW-0378">Hydrolase</keyword>
<evidence type="ECO:0000256" key="4">
    <source>
        <dbReference type="SAM" id="SignalP"/>
    </source>
</evidence>
<evidence type="ECO:0000256" key="2">
    <source>
        <dbReference type="ARBA" id="ARBA00022801"/>
    </source>
</evidence>
<comment type="similarity">
    <text evidence="1">Belongs to the 'GDSL' lipolytic enzyme family.</text>
</comment>
<dbReference type="PANTHER" id="PTHR43695:SF1">
    <property type="entry name" value="RHAMNOGALACTURONAN ACETYLESTERASE"/>
    <property type="match status" value="1"/>
</dbReference>
<sequence length="469" mass="49142">MKISSLFIALVPFVPASLAASASTAVPSMWLAGDSTGATGGATGTSGWGPFFQQYIDESRVVFKGGARGGRSSRTFLSDGSWAAIIDNAHQGDLIAIQFGHNDESPLTDSTRSRGVIRGIGEEFQDTVNGVTKKPERVYSFGHYLRIMISAAQAKGALPVLLSKTVNKKWDNTTNDVSRGDEWSTWSSEVAAAAGVPFLDMRQISADYFQSLGEKGFEAVYPIDSTHFSPAGANANAKAVAEGFRCLELEPVAGALTNVAMPAKCHDSTLNKTPASPETVTIKPATPAATHVNGHHWTGGHHKTAKPTATHVNGHHSTGGHHKTAKPTATHVKGHHSTGGHHKTAKPTATHVKGHHPTGGHHKTAKPTATHVKGHHSTGGHHKTAKPTATHVKGHHSTGGHHKTAAPAKPTTTASLTEQVIALQKKIAAGEKLTGAESHLASQISKWSKASRAKKAAAAAKASTLPKNN</sequence>
<gene>
    <name evidence="6" type="ORF">HDU87_006826</name>
</gene>
<feature type="signal peptide" evidence="4">
    <location>
        <begin position="1"/>
        <end position="19"/>
    </location>
</feature>
<dbReference type="InterPro" id="IPR036514">
    <property type="entry name" value="SGNH_hydro_sf"/>
</dbReference>
<comment type="caution">
    <text evidence="6">The sequence shown here is derived from an EMBL/GenBank/DDBJ whole genome shotgun (WGS) entry which is preliminary data.</text>
</comment>
<dbReference type="PANTHER" id="PTHR43695">
    <property type="entry name" value="PUTATIVE (AFU_ORTHOLOGUE AFUA_2G17250)-RELATED"/>
    <property type="match status" value="1"/>
</dbReference>
<feature type="compositionally biased region" description="Basic residues" evidence="3">
    <location>
        <begin position="392"/>
        <end position="404"/>
    </location>
</feature>
<evidence type="ECO:0000256" key="1">
    <source>
        <dbReference type="ARBA" id="ARBA00008668"/>
    </source>
</evidence>
<organism evidence="6 7">
    <name type="scientific">Geranomyces variabilis</name>
    <dbReference type="NCBI Taxonomy" id="109894"/>
    <lineage>
        <taxon>Eukaryota</taxon>
        <taxon>Fungi</taxon>
        <taxon>Fungi incertae sedis</taxon>
        <taxon>Chytridiomycota</taxon>
        <taxon>Chytridiomycota incertae sedis</taxon>
        <taxon>Chytridiomycetes</taxon>
        <taxon>Spizellomycetales</taxon>
        <taxon>Powellomycetaceae</taxon>
        <taxon>Geranomyces</taxon>
    </lineage>
</organism>
<dbReference type="Proteomes" id="UP001212152">
    <property type="component" value="Unassembled WGS sequence"/>
</dbReference>
<name>A0AAD5TPV2_9FUNG</name>
<keyword evidence="7" id="KW-1185">Reference proteome</keyword>
<feature type="region of interest" description="Disordered" evidence="3">
    <location>
        <begin position="294"/>
        <end position="413"/>
    </location>
</feature>
<evidence type="ECO:0000313" key="7">
    <source>
        <dbReference type="Proteomes" id="UP001212152"/>
    </source>
</evidence>
<accession>A0AAD5TPV2</accession>
<feature type="domain" description="SGNH hydrolase-type esterase" evidence="5">
    <location>
        <begin position="33"/>
        <end position="233"/>
    </location>
</feature>
<feature type="compositionally biased region" description="Basic residues" evidence="3">
    <location>
        <begin position="332"/>
        <end position="345"/>
    </location>
</feature>
<reference evidence="6" key="1">
    <citation type="submission" date="2020-05" db="EMBL/GenBank/DDBJ databases">
        <title>Phylogenomic resolution of chytrid fungi.</title>
        <authorList>
            <person name="Stajich J.E."/>
            <person name="Amses K."/>
            <person name="Simmons R."/>
            <person name="Seto K."/>
            <person name="Myers J."/>
            <person name="Bonds A."/>
            <person name="Quandt C.A."/>
            <person name="Barry K."/>
            <person name="Liu P."/>
            <person name="Grigoriev I."/>
            <person name="Longcore J.E."/>
            <person name="James T.Y."/>
        </authorList>
    </citation>
    <scope>NUCLEOTIDE SEQUENCE</scope>
    <source>
        <strain evidence="6">JEL0379</strain>
    </source>
</reference>
<proteinExistence type="inferred from homology"/>
<dbReference type="EMBL" id="JADGJQ010000006">
    <property type="protein sequence ID" value="KAJ3183505.1"/>
    <property type="molecule type" value="Genomic_DNA"/>
</dbReference>
<dbReference type="Gene3D" id="3.40.50.1110">
    <property type="entry name" value="SGNH hydrolase"/>
    <property type="match status" value="1"/>
</dbReference>
<dbReference type="GO" id="GO:0016787">
    <property type="term" value="F:hydrolase activity"/>
    <property type="evidence" value="ECO:0007669"/>
    <property type="project" value="UniProtKB-KW"/>
</dbReference>
<protein>
    <recommendedName>
        <fullName evidence="5">SGNH hydrolase-type esterase domain-containing protein</fullName>
    </recommendedName>
</protein>
<dbReference type="SUPFAM" id="SSF52266">
    <property type="entry name" value="SGNH hydrolase"/>
    <property type="match status" value="1"/>
</dbReference>
<dbReference type="AlphaFoldDB" id="A0AAD5TPV2"/>